<sequence length="56" mass="6300">MPVRSTATLAPALRPNSWPRAATRTWPVSARYVRLGAETSARITAEADPIQRRRLR</sequence>
<dbReference type="RefSeq" id="WP_187280775.1">
    <property type="nucleotide sequence ID" value="NZ_CP108085.1"/>
</dbReference>
<organism evidence="1 2">
    <name type="scientific">Microbispora hainanensis</name>
    <dbReference type="NCBI Taxonomy" id="568844"/>
    <lineage>
        <taxon>Bacteria</taxon>
        <taxon>Bacillati</taxon>
        <taxon>Actinomycetota</taxon>
        <taxon>Actinomycetes</taxon>
        <taxon>Streptosporangiales</taxon>
        <taxon>Streptosporangiaceae</taxon>
        <taxon>Microbispora</taxon>
    </lineage>
</organism>
<keyword evidence="2" id="KW-1185">Reference proteome</keyword>
<evidence type="ECO:0000313" key="1">
    <source>
        <dbReference type="EMBL" id="WUP76190.1"/>
    </source>
</evidence>
<reference evidence="1" key="1">
    <citation type="submission" date="2022-10" db="EMBL/GenBank/DDBJ databases">
        <title>The complete genomes of actinobacterial strains from the NBC collection.</title>
        <authorList>
            <person name="Joergensen T.S."/>
            <person name="Alvarez Arevalo M."/>
            <person name="Sterndorff E.B."/>
            <person name="Faurdal D."/>
            <person name="Vuksanovic O."/>
            <person name="Mourched A.-S."/>
            <person name="Charusanti P."/>
            <person name="Shaw S."/>
            <person name="Blin K."/>
            <person name="Weber T."/>
        </authorList>
    </citation>
    <scope>NUCLEOTIDE SEQUENCE</scope>
    <source>
        <strain evidence="1">NBC_00254</strain>
    </source>
</reference>
<dbReference type="EMBL" id="CP108085">
    <property type="protein sequence ID" value="WUP76190.1"/>
    <property type="molecule type" value="Genomic_DNA"/>
</dbReference>
<protein>
    <submittedName>
        <fullName evidence="1">Uncharacterized protein</fullName>
    </submittedName>
</protein>
<accession>A0ABZ1SWU6</accession>
<dbReference type="Proteomes" id="UP001432011">
    <property type="component" value="Chromosome"/>
</dbReference>
<gene>
    <name evidence="1" type="ORF">OG913_03990</name>
</gene>
<evidence type="ECO:0000313" key="2">
    <source>
        <dbReference type="Proteomes" id="UP001432011"/>
    </source>
</evidence>
<name>A0ABZ1SWU6_9ACTN</name>
<proteinExistence type="predicted"/>